<evidence type="ECO:0000256" key="11">
    <source>
        <dbReference type="ARBA" id="ARBA00035585"/>
    </source>
</evidence>
<dbReference type="PANTHER" id="PTHR28259">
    <property type="entry name" value="FLUORIDE EXPORT PROTEIN 1-RELATED"/>
    <property type="match status" value="1"/>
</dbReference>
<proteinExistence type="inferred from homology"/>
<dbReference type="KEGG" id="ske:Sked_18970"/>
<dbReference type="GO" id="GO:0005886">
    <property type="term" value="C:plasma membrane"/>
    <property type="evidence" value="ECO:0007669"/>
    <property type="project" value="UniProtKB-SubCell"/>
</dbReference>
<feature type="transmembrane region" description="Helical" evidence="13">
    <location>
        <begin position="100"/>
        <end position="124"/>
    </location>
</feature>
<keyword evidence="15" id="KW-1185">Reference proteome</keyword>
<evidence type="ECO:0000256" key="4">
    <source>
        <dbReference type="ARBA" id="ARBA00022692"/>
    </source>
</evidence>
<dbReference type="InterPro" id="IPR003691">
    <property type="entry name" value="FluC"/>
</dbReference>
<dbReference type="eggNOG" id="COG0239">
    <property type="taxonomic scope" value="Bacteria"/>
</dbReference>
<dbReference type="RefSeq" id="WP_012866891.1">
    <property type="nucleotide sequence ID" value="NC_013521.1"/>
</dbReference>
<keyword evidence="5 13" id="KW-0479">Metal-binding</keyword>
<keyword evidence="8 13" id="KW-0472">Membrane</keyword>
<evidence type="ECO:0000313" key="15">
    <source>
        <dbReference type="Proteomes" id="UP000000322"/>
    </source>
</evidence>
<reference evidence="14 15" key="1">
    <citation type="journal article" date="2009" name="Stand. Genomic Sci.">
        <title>Complete genome sequence of Sanguibacter keddieii type strain (ST-74).</title>
        <authorList>
            <person name="Ivanova N."/>
            <person name="Sikorski J."/>
            <person name="Sims D."/>
            <person name="Brettin T."/>
            <person name="Detter J.C."/>
            <person name="Han C."/>
            <person name="Lapidus A."/>
            <person name="Copeland A."/>
            <person name="Glavina Del Rio T."/>
            <person name="Nolan M."/>
            <person name="Chen F."/>
            <person name="Lucas S."/>
            <person name="Tice H."/>
            <person name="Cheng J.F."/>
            <person name="Bruce D."/>
            <person name="Goodwin L."/>
            <person name="Pitluck S."/>
            <person name="Pati A."/>
            <person name="Mavromatis K."/>
            <person name="Chen A."/>
            <person name="Palaniappan K."/>
            <person name="D'haeseleer P."/>
            <person name="Chain P."/>
            <person name="Bristow J."/>
            <person name="Eisen J.A."/>
            <person name="Markowitz V."/>
            <person name="Hugenholtz P."/>
            <person name="Goker M."/>
            <person name="Pukall R."/>
            <person name="Klenk H.P."/>
            <person name="Kyrpides N.C."/>
        </authorList>
    </citation>
    <scope>NUCLEOTIDE SEQUENCE [LARGE SCALE GENOMIC DNA]</scope>
    <source>
        <strain evidence="15">ATCC 51767 / DSM 10542 / NCFB 3025 / ST-74</strain>
    </source>
</reference>
<feature type="transmembrane region" description="Helical" evidence="13">
    <location>
        <begin position="44"/>
        <end position="62"/>
    </location>
</feature>
<keyword evidence="6 13" id="KW-1133">Transmembrane helix</keyword>
<evidence type="ECO:0000256" key="2">
    <source>
        <dbReference type="ARBA" id="ARBA00022448"/>
    </source>
</evidence>
<evidence type="ECO:0000256" key="13">
    <source>
        <dbReference type="HAMAP-Rule" id="MF_00454"/>
    </source>
</evidence>
<evidence type="ECO:0000256" key="5">
    <source>
        <dbReference type="ARBA" id="ARBA00022723"/>
    </source>
</evidence>
<feature type="binding site" evidence="13">
    <location>
        <position position="79"/>
    </location>
    <ligand>
        <name>Na(+)</name>
        <dbReference type="ChEBI" id="CHEBI:29101"/>
        <note>structural</note>
    </ligand>
</feature>
<gene>
    <name evidence="13" type="primary">fluC</name>
    <name evidence="13" type="synonym">crcB</name>
    <name evidence="14" type="ordered locus">Sked_18970</name>
</gene>
<keyword evidence="3 13" id="KW-1003">Cell membrane</keyword>
<evidence type="ECO:0000256" key="9">
    <source>
        <dbReference type="ARBA" id="ARBA00023303"/>
    </source>
</evidence>
<dbReference type="HOGENOM" id="CLU_114342_2_0_11"/>
<comment type="subcellular location">
    <subcellularLocation>
        <location evidence="1 13">Cell membrane</location>
        <topology evidence="1 13">Multi-pass membrane protein</topology>
    </subcellularLocation>
</comment>
<evidence type="ECO:0000256" key="7">
    <source>
        <dbReference type="ARBA" id="ARBA00023065"/>
    </source>
</evidence>
<keyword evidence="13" id="KW-0915">Sodium</keyword>
<dbReference type="HAMAP" id="MF_00454">
    <property type="entry name" value="FluC"/>
    <property type="match status" value="1"/>
</dbReference>
<dbReference type="GO" id="GO:0046872">
    <property type="term" value="F:metal ion binding"/>
    <property type="evidence" value="ECO:0007669"/>
    <property type="project" value="UniProtKB-KW"/>
</dbReference>
<organism evidence="14 15">
    <name type="scientific">Sanguibacter keddieii (strain ATCC 51767 / DSM 10542 / NCFB 3025 / ST-74)</name>
    <dbReference type="NCBI Taxonomy" id="446469"/>
    <lineage>
        <taxon>Bacteria</taxon>
        <taxon>Bacillati</taxon>
        <taxon>Actinomycetota</taxon>
        <taxon>Actinomycetes</taxon>
        <taxon>Micrococcales</taxon>
        <taxon>Sanguibacteraceae</taxon>
        <taxon>Sanguibacter</taxon>
    </lineage>
</organism>
<comment type="activity regulation">
    <text evidence="13">Na(+) is not transported, but it plays an essential structural role and its presence is essential for fluoride channel function.</text>
</comment>
<keyword evidence="7 13" id="KW-0406">Ion transport</keyword>
<dbReference type="Proteomes" id="UP000000322">
    <property type="component" value="Chromosome"/>
</dbReference>
<comment type="catalytic activity">
    <reaction evidence="11">
        <text>fluoride(in) = fluoride(out)</text>
        <dbReference type="Rhea" id="RHEA:76159"/>
        <dbReference type="ChEBI" id="CHEBI:17051"/>
    </reaction>
    <physiologicalReaction direction="left-to-right" evidence="11">
        <dbReference type="Rhea" id="RHEA:76160"/>
    </physiologicalReaction>
</comment>
<comment type="function">
    <text evidence="12 13">Fluoride-specific ion channel. Important for reducing fluoride concentration in the cell, thus reducing its toxicity.</text>
</comment>
<dbReference type="GO" id="GO:0140114">
    <property type="term" value="P:cellular detoxification of fluoride"/>
    <property type="evidence" value="ECO:0007669"/>
    <property type="project" value="UniProtKB-UniRule"/>
</dbReference>
<feature type="binding site" evidence="13">
    <location>
        <position position="82"/>
    </location>
    <ligand>
        <name>Na(+)</name>
        <dbReference type="ChEBI" id="CHEBI:29101"/>
        <note>structural</note>
    </ligand>
</feature>
<name>D1BHA2_SANKS</name>
<evidence type="ECO:0000256" key="10">
    <source>
        <dbReference type="ARBA" id="ARBA00035120"/>
    </source>
</evidence>
<evidence type="ECO:0000256" key="8">
    <source>
        <dbReference type="ARBA" id="ARBA00023136"/>
    </source>
</evidence>
<protein>
    <recommendedName>
        <fullName evidence="13">Fluoride-specific ion channel FluC</fullName>
    </recommendedName>
</protein>
<keyword evidence="9 13" id="KW-0407">Ion channel</keyword>
<comment type="similarity">
    <text evidence="10 13">Belongs to the fluoride channel Fluc/FEX (TC 1.A.43) family.</text>
</comment>
<evidence type="ECO:0000256" key="12">
    <source>
        <dbReference type="ARBA" id="ARBA00049940"/>
    </source>
</evidence>
<evidence type="ECO:0000256" key="6">
    <source>
        <dbReference type="ARBA" id="ARBA00022989"/>
    </source>
</evidence>
<accession>D1BHA2</accession>
<dbReference type="STRING" id="446469.Sked_18970"/>
<dbReference type="PANTHER" id="PTHR28259:SF16">
    <property type="entry name" value="FLUORIDE-SPECIFIC ION CHANNEL FLUC 2"/>
    <property type="match status" value="1"/>
</dbReference>
<keyword evidence="2 13" id="KW-0813">Transport</keyword>
<evidence type="ECO:0000256" key="1">
    <source>
        <dbReference type="ARBA" id="ARBA00004651"/>
    </source>
</evidence>
<feature type="transmembrane region" description="Helical" evidence="13">
    <location>
        <begin position="69"/>
        <end position="88"/>
    </location>
</feature>
<dbReference type="Pfam" id="PF02537">
    <property type="entry name" value="CRCB"/>
    <property type="match status" value="1"/>
</dbReference>
<dbReference type="NCBIfam" id="TIGR00494">
    <property type="entry name" value="crcB"/>
    <property type="match status" value="1"/>
</dbReference>
<dbReference type="GO" id="GO:0062054">
    <property type="term" value="F:fluoride channel activity"/>
    <property type="evidence" value="ECO:0007669"/>
    <property type="project" value="UniProtKB-UniRule"/>
</dbReference>
<evidence type="ECO:0000256" key="3">
    <source>
        <dbReference type="ARBA" id="ARBA00022475"/>
    </source>
</evidence>
<dbReference type="EMBL" id="CP001819">
    <property type="protein sequence ID" value="ACZ21822.1"/>
    <property type="molecule type" value="Genomic_DNA"/>
</dbReference>
<keyword evidence="4 13" id="KW-0812">Transmembrane</keyword>
<dbReference type="AlphaFoldDB" id="D1BHA2"/>
<sequence length="129" mass="12727">MTSVTPLLFVLVALAGGAGAAARFVVDGIVRARTRGDYPLGTMVVNVTGSLLLGVLTGLGLGHLASDQVVLVVGTGLLGGYTTFSTASVETVRLLQAGRYAASLVASLGMLVATVAAAGAGLWLGQLGG</sequence>
<evidence type="ECO:0000313" key="14">
    <source>
        <dbReference type="EMBL" id="ACZ21822.1"/>
    </source>
</evidence>